<protein>
    <submittedName>
        <fullName evidence="1">Uncharacterized protein</fullName>
    </submittedName>
</protein>
<accession>A0A6C0ING7</accession>
<name>A0A6C0ING7_9ZZZZ</name>
<reference evidence="1" key="1">
    <citation type="journal article" date="2020" name="Nature">
        <title>Giant virus diversity and host interactions through global metagenomics.</title>
        <authorList>
            <person name="Schulz F."/>
            <person name="Roux S."/>
            <person name="Paez-Espino D."/>
            <person name="Jungbluth S."/>
            <person name="Walsh D.A."/>
            <person name="Denef V.J."/>
            <person name="McMahon K.D."/>
            <person name="Konstantinidis K.T."/>
            <person name="Eloe-Fadrosh E.A."/>
            <person name="Kyrpides N.C."/>
            <person name="Woyke T."/>
        </authorList>
    </citation>
    <scope>NUCLEOTIDE SEQUENCE</scope>
    <source>
        <strain evidence="1">GVMAG-M-3300024252-29</strain>
    </source>
</reference>
<dbReference type="EMBL" id="MN740207">
    <property type="protein sequence ID" value="QHT93427.1"/>
    <property type="molecule type" value="Genomic_DNA"/>
</dbReference>
<dbReference type="AlphaFoldDB" id="A0A6C0ING7"/>
<proteinExistence type="predicted"/>
<evidence type="ECO:0000313" key="1">
    <source>
        <dbReference type="EMBL" id="QHT93427.1"/>
    </source>
</evidence>
<sequence>MLFSYGSNSNEMLPNISNKSLTQSMLPNTKPWIMCIGENNREYYMNIFTHKITDAKPSYFKEYDKRVNEEINKPLLEEIEMLQRKLHIIEGNAYEESYQNSTDISFQINPTHTHEKGDTVLYIPNDTDPLIRATVVAVHPDKPPFYSISYKLENGEIIEKNTTAPRIVKIKKK</sequence>
<organism evidence="1">
    <name type="scientific">viral metagenome</name>
    <dbReference type="NCBI Taxonomy" id="1070528"/>
    <lineage>
        <taxon>unclassified sequences</taxon>
        <taxon>metagenomes</taxon>
        <taxon>organismal metagenomes</taxon>
    </lineage>
</organism>